<evidence type="ECO:0000256" key="3">
    <source>
        <dbReference type="ARBA" id="ARBA00022606"/>
    </source>
</evidence>
<protein>
    <recommendedName>
        <fullName evidence="10">Odorant receptor</fullName>
    </recommendedName>
</protein>
<keyword evidence="5 10" id="KW-0552">Olfaction</keyword>
<feature type="transmembrane region" description="Helical" evidence="10">
    <location>
        <begin position="277"/>
        <end position="302"/>
    </location>
</feature>
<sequence length="409" mass="46575">MEPAADLAEELQLLQWLMHWAGTMRHPRAGPWAGRAYYLLNAIALAAIVLFLCGQGTAILREGTRDLDRFMLMVSTFNSVTIWFLRMCHIAIHEHQFHFLALQMDRDFREFLNLRDIPPLRKRCRGHRRFLLFYLTLGVIVSVVWSVLPMATFGVGPEAIPNAMALPYDVSHLHTFIPTWIFSAFIVVHVTIMTITTDTFNVSLIAQLRFQLFVLNRNLITLNADAETIKSPLTKGNYITNKSSNESLEHRNIHHRLKQNVLHHQLIIRNTELMEKCIGGILLAQCLSIGAAVSLQLFQVAVNSRSLTQAGKCSWYLTLMLAEVFVYCWFGDELITESENVTMSAYTAATSLQGFPADVRKSLLLVMTRAQRPLRITAGGLFPFCRESFVSIVNMSYSYFAILRNFKDD</sequence>
<feature type="transmembrane region" description="Helical" evidence="10">
    <location>
        <begin position="314"/>
        <end position="330"/>
    </location>
</feature>
<proteinExistence type="evidence at transcript level"/>
<reference evidence="11" key="1">
    <citation type="journal article" date="2017" name="Int. J. Biol. Sci.">
        <title>In Search For Pheromone Receptors: Certain Members Of The Odorant Receptor Family In The Desert Locust Schistocerca gregaria (Orthoptera: Acrididae) Are Co-expressed With SNMP1.</title>
        <authorList>
            <person name="Pregitzer P."/>
            <person name="Jiang X."/>
            <person name="Grosse-Wilde E."/>
            <person name="Breer H."/>
            <person name="Krieger J."/>
            <person name="Fleischer J."/>
        </authorList>
    </citation>
    <scope>NUCLEOTIDE SEQUENCE</scope>
    <source>
        <tissue evidence="11">Antennae</tissue>
    </source>
</reference>
<keyword evidence="6 10" id="KW-1133">Transmembrane helix</keyword>
<dbReference type="InterPro" id="IPR004117">
    <property type="entry name" value="7tm6_olfct_rcpt"/>
</dbReference>
<organism evidence="11">
    <name type="scientific">Schistocerca gregaria</name>
    <name type="common">Desert locust</name>
    <name type="synonym">Gryllus gregarius</name>
    <dbReference type="NCBI Taxonomy" id="7010"/>
    <lineage>
        <taxon>Eukaryota</taxon>
        <taxon>Metazoa</taxon>
        <taxon>Ecdysozoa</taxon>
        <taxon>Arthropoda</taxon>
        <taxon>Hexapoda</taxon>
        <taxon>Insecta</taxon>
        <taxon>Pterygota</taxon>
        <taxon>Neoptera</taxon>
        <taxon>Polyneoptera</taxon>
        <taxon>Orthoptera</taxon>
        <taxon>Caelifera</taxon>
        <taxon>Acrididea</taxon>
        <taxon>Acridomorpha</taxon>
        <taxon>Acridoidea</taxon>
        <taxon>Acrididae</taxon>
        <taxon>Cyrtacanthacridinae</taxon>
        <taxon>Schistocerca</taxon>
    </lineage>
</organism>
<feature type="transmembrane region" description="Helical" evidence="10">
    <location>
        <begin position="70"/>
        <end position="92"/>
    </location>
</feature>
<evidence type="ECO:0000256" key="2">
    <source>
        <dbReference type="ARBA" id="ARBA00022475"/>
    </source>
</evidence>
<evidence type="ECO:0000256" key="4">
    <source>
        <dbReference type="ARBA" id="ARBA00022692"/>
    </source>
</evidence>
<keyword evidence="2" id="KW-1003">Cell membrane</keyword>
<name>A0A221I0D1_SCHGR</name>
<keyword evidence="3 10" id="KW-0716">Sensory transduction</keyword>
<evidence type="ECO:0000256" key="5">
    <source>
        <dbReference type="ARBA" id="ARBA00022725"/>
    </source>
</evidence>
<feature type="transmembrane region" description="Helical" evidence="10">
    <location>
        <begin position="131"/>
        <end position="155"/>
    </location>
</feature>
<evidence type="ECO:0000256" key="9">
    <source>
        <dbReference type="ARBA" id="ARBA00023224"/>
    </source>
</evidence>
<evidence type="ECO:0000256" key="10">
    <source>
        <dbReference type="RuleBase" id="RU351113"/>
    </source>
</evidence>
<gene>
    <name evidence="11" type="primary">OR17</name>
</gene>
<keyword evidence="8 10" id="KW-0675">Receptor</keyword>
<dbReference type="GO" id="GO:0007165">
    <property type="term" value="P:signal transduction"/>
    <property type="evidence" value="ECO:0007669"/>
    <property type="project" value="UniProtKB-KW"/>
</dbReference>
<evidence type="ECO:0000313" key="11">
    <source>
        <dbReference type="EMBL" id="ASM47087.1"/>
    </source>
</evidence>
<comment type="caution">
    <text evidence="10">Lacks conserved residue(s) required for the propagation of feature annotation.</text>
</comment>
<keyword evidence="4 10" id="KW-0812">Transmembrane</keyword>
<comment type="subcellular location">
    <subcellularLocation>
        <location evidence="1 10">Cell membrane</location>
        <topology evidence="1 10">Multi-pass membrane protein</topology>
    </subcellularLocation>
</comment>
<dbReference type="AlphaFoldDB" id="A0A221I0D1"/>
<dbReference type="PANTHER" id="PTHR21137">
    <property type="entry name" value="ODORANT RECEPTOR"/>
    <property type="match status" value="1"/>
</dbReference>
<dbReference type="OrthoDB" id="8196465at2759"/>
<dbReference type="GO" id="GO:0005886">
    <property type="term" value="C:plasma membrane"/>
    <property type="evidence" value="ECO:0007669"/>
    <property type="project" value="UniProtKB-SubCell"/>
</dbReference>
<feature type="transmembrane region" description="Helical" evidence="10">
    <location>
        <begin position="175"/>
        <end position="195"/>
    </location>
</feature>
<comment type="similarity">
    <text evidence="10">Belongs to the insect chemoreceptor superfamily. Heteromeric odorant receptor channel (TC 1.A.69) family.</text>
</comment>
<dbReference type="EMBL" id="KY964934">
    <property type="protein sequence ID" value="ASM47087.1"/>
    <property type="molecule type" value="mRNA"/>
</dbReference>
<evidence type="ECO:0000256" key="1">
    <source>
        <dbReference type="ARBA" id="ARBA00004651"/>
    </source>
</evidence>
<keyword evidence="7 10" id="KW-0472">Membrane</keyword>
<accession>A0A221I0D1</accession>
<dbReference type="Pfam" id="PF02949">
    <property type="entry name" value="7tm_6"/>
    <property type="match status" value="1"/>
</dbReference>
<evidence type="ECO:0000256" key="8">
    <source>
        <dbReference type="ARBA" id="ARBA00023170"/>
    </source>
</evidence>
<dbReference type="GO" id="GO:0004984">
    <property type="term" value="F:olfactory receptor activity"/>
    <property type="evidence" value="ECO:0007669"/>
    <property type="project" value="InterPro"/>
</dbReference>
<dbReference type="GO" id="GO:0005549">
    <property type="term" value="F:odorant binding"/>
    <property type="evidence" value="ECO:0007669"/>
    <property type="project" value="InterPro"/>
</dbReference>
<dbReference type="PANTHER" id="PTHR21137:SF35">
    <property type="entry name" value="ODORANT RECEPTOR 19A-RELATED"/>
    <property type="match status" value="1"/>
</dbReference>
<keyword evidence="9 10" id="KW-0807">Transducer</keyword>
<evidence type="ECO:0000256" key="7">
    <source>
        <dbReference type="ARBA" id="ARBA00023136"/>
    </source>
</evidence>
<feature type="transmembrane region" description="Helical" evidence="10">
    <location>
        <begin position="36"/>
        <end position="58"/>
    </location>
</feature>
<evidence type="ECO:0000256" key="6">
    <source>
        <dbReference type="ARBA" id="ARBA00022989"/>
    </source>
</evidence>